<keyword evidence="1" id="KW-0472">Membrane</keyword>
<keyword evidence="4" id="KW-1185">Reference proteome</keyword>
<protein>
    <submittedName>
        <fullName evidence="3">NADH dehydrogenase</fullName>
    </submittedName>
</protein>
<dbReference type="PANTHER" id="PTHR43031">
    <property type="entry name" value="FAD-DEPENDENT OXIDOREDUCTASE"/>
    <property type="match status" value="1"/>
</dbReference>
<evidence type="ECO:0000313" key="3">
    <source>
        <dbReference type="EMBL" id="AND79747.1"/>
    </source>
</evidence>
<feature type="domain" description="Rhodanese" evidence="2">
    <location>
        <begin position="40"/>
        <end position="125"/>
    </location>
</feature>
<dbReference type="InterPro" id="IPR036873">
    <property type="entry name" value="Rhodanese-like_dom_sf"/>
</dbReference>
<reference evidence="4" key="2">
    <citation type="submission" date="2016-03" db="EMBL/GenBank/DDBJ databases">
        <title>Streptococcus antelopensis sp. nov., isolated from the feces of the Tibetan antelope (Pantholops hodgsonii) in Hoh Xil National Nature Reserve, Qinghai, China.</title>
        <authorList>
            <person name="Bai X."/>
        </authorList>
    </citation>
    <scope>NUCLEOTIDE SEQUENCE [LARGE SCALE GENOMIC DNA]</scope>
    <source>
        <strain evidence="4">TA 26</strain>
    </source>
</reference>
<dbReference type="SMART" id="SM00450">
    <property type="entry name" value="RHOD"/>
    <property type="match status" value="1"/>
</dbReference>
<accession>A0A172Q8K2</accession>
<dbReference type="SUPFAM" id="SSF52821">
    <property type="entry name" value="Rhodanese/Cell cycle control phosphatase"/>
    <property type="match status" value="1"/>
</dbReference>
<feature type="transmembrane region" description="Helical" evidence="1">
    <location>
        <begin position="6"/>
        <end position="23"/>
    </location>
</feature>
<evidence type="ECO:0000256" key="1">
    <source>
        <dbReference type="SAM" id="Phobius"/>
    </source>
</evidence>
<dbReference type="PROSITE" id="PS50206">
    <property type="entry name" value="RHODANESE_3"/>
    <property type="match status" value="1"/>
</dbReference>
<keyword evidence="1" id="KW-1133">Transmembrane helix</keyword>
<dbReference type="Proteomes" id="UP000077317">
    <property type="component" value="Chromosome"/>
</dbReference>
<dbReference type="CDD" id="cd00158">
    <property type="entry name" value="RHOD"/>
    <property type="match status" value="1"/>
</dbReference>
<dbReference type="InterPro" id="IPR050229">
    <property type="entry name" value="GlpE_sulfurtransferase"/>
</dbReference>
<dbReference type="STRING" id="1811193.A0O21_06765"/>
<dbReference type="AlphaFoldDB" id="A0A172Q8K2"/>
<sequence>MNSWIFIIIVLVLVLGWVAWNYFRVRRAAKFIGNAEFEELIHGAQLVDIREPAAFRSKHILGARNLPAVQFQTSLSALRKDKPILLYDASRSSALPRVLTMLKKAGYTDLYVLQDGFDYWTGKTKGN</sequence>
<evidence type="ECO:0000259" key="2">
    <source>
        <dbReference type="PROSITE" id="PS50206"/>
    </source>
</evidence>
<dbReference type="Gene3D" id="3.40.250.10">
    <property type="entry name" value="Rhodanese-like domain"/>
    <property type="match status" value="1"/>
</dbReference>
<dbReference type="OrthoDB" id="9808735at2"/>
<proteinExistence type="predicted"/>
<name>A0A172Q8K2_9STRE</name>
<dbReference type="InterPro" id="IPR001763">
    <property type="entry name" value="Rhodanese-like_dom"/>
</dbReference>
<dbReference type="KEGG" id="spat:A0O21_06765"/>
<gene>
    <name evidence="3" type="ORF">A0O21_06765</name>
</gene>
<dbReference type="EMBL" id="CP014699">
    <property type="protein sequence ID" value="AND79747.1"/>
    <property type="molecule type" value="Genomic_DNA"/>
</dbReference>
<keyword evidence="1" id="KW-0812">Transmembrane</keyword>
<evidence type="ECO:0000313" key="4">
    <source>
        <dbReference type="Proteomes" id="UP000077317"/>
    </source>
</evidence>
<dbReference type="PANTHER" id="PTHR43031:SF18">
    <property type="entry name" value="RHODANESE-RELATED SULFURTRANSFERASES"/>
    <property type="match status" value="1"/>
</dbReference>
<dbReference type="Pfam" id="PF00581">
    <property type="entry name" value="Rhodanese"/>
    <property type="match status" value="1"/>
</dbReference>
<dbReference type="RefSeq" id="WP_067063360.1">
    <property type="nucleotide sequence ID" value="NZ_CP014699.1"/>
</dbReference>
<organism evidence="3 4">
    <name type="scientific">Streptococcus pantholopis</name>
    <dbReference type="NCBI Taxonomy" id="1811193"/>
    <lineage>
        <taxon>Bacteria</taxon>
        <taxon>Bacillati</taxon>
        <taxon>Bacillota</taxon>
        <taxon>Bacilli</taxon>
        <taxon>Lactobacillales</taxon>
        <taxon>Streptococcaceae</taxon>
        <taxon>Streptococcus</taxon>
    </lineage>
</organism>
<reference evidence="3 4" key="1">
    <citation type="journal article" date="2016" name="Int. J. Syst. Evol. Microbiol.">
        <title>Streptococcuspantholopis sp. nov., isolated from faeces of the Tibetan antelope (Pantholops hodgsonii).</title>
        <authorList>
            <person name="Bai X."/>
            <person name="Xiong Y."/>
            <person name="Lu S."/>
            <person name="Jin D."/>
            <person name="Lai X."/>
            <person name="Yang J."/>
            <person name="Niu L."/>
            <person name="Hu S."/>
            <person name="Meng X."/>
            <person name="Pu J."/>
            <person name="Ye C."/>
            <person name="Xu J."/>
        </authorList>
    </citation>
    <scope>NUCLEOTIDE SEQUENCE [LARGE SCALE GENOMIC DNA]</scope>
    <source>
        <strain evidence="3 4">TA 26</strain>
    </source>
</reference>